<proteinExistence type="predicted"/>
<name>A0A0D7B7P9_9AGAR</name>
<accession>A0A0D7B7P9</accession>
<reference evidence="1 2" key="1">
    <citation type="journal article" date="2015" name="Fungal Genet. Biol.">
        <title>Evolution of novel wood decay mechanisms in Agaricales revealed by the genome sequences of Fistulina hepatica and Cylindrobasidium torrendii.</title>
        <authorList>
            <person name="Floudas D."/>
            <person name="Held B.W."/>
            <person name="Riley R."/>
            <person name="Nagy L.G."/>
            <person name="Koehler G."/>
            <person name="Ransdell A.S."/>
            <person name="Younus H."/>
            <person name="Chow J."/>
            <person name="Chiniquy J."/>
            <person name="Lipzen A."/>
            <person name="Tritt A."/>
            <person name="Sun H."/>
            <person name="Haridas S."/>
            <person name="LaButti K."/>
            <person name="Ohm R.A."/>
            <person name="Kues U."/>
            <person name="Blanchette R.A."/>
            <person name="Grigoriev I.V."/>
            <person name="Minto R.E."/>
            <person name="Hibbett D.S."/>
        </authorList>
    </citation>
    <scope>NUCLEOTIDE SEQUENCE [LARGE SCALE GENOMIC DNA]</scope>
    <source>
        <strain evidence="1 2">FP15055 ss-10</strain>
    </source>
</reference>
<dbReference type="AlphaFoldDB" id="A0A0D7B7P9"/>
<sequence length="306" mass="34473">MPAPKLTPKPAVEKLSLAVRKDVRDTYESRREEWESEIATLLGEPIKLNFNPNEVWAYNLDGSSSSAGYTLKSYAEGFIYALKSYVEKYGDEGKAYFLEAVTQSEVTLGVNTLGDKCPVIDSLVKDGVYHILFRHDSLGSNTSSLSDSLVTALEGAPHPGFTISTKNSIATSWDETIEELTEQFVSITGIKDLKLDPNFEANYKALSEDKKVREDWRTNFGEATLAYFQDGLKYQIEYQKFKDDEMLQEGLQEAVEKNTFVLRVVPKTKKTYNEVVIEDGVLYLQTTGEYWWCNTSNVGEGLLDIL</sequence>
<organism evidence="1 2">
    <name type="scientific">Cylindrobasidium torrendii FP15055 ss-10</name>
    <dbReference type="NCBI Taxonomy" id="1314674"/>
    <lineage>
        <taxon>Eukaryota</taxon>
        <taxon>Fungi</taxon>
        <taxon>Dikarya</taxon>
        <taxon>Basidiomycota</taxon>
        <taxon>Agaricomycotina</taxon>
        <taxon>Agaricomycetes</taxon>
        <taxon>Agaricomycetidae</taxon>
        <taxon>Agaricales</taxon>
        <taxon>Marasmiineae</taxon>
        <taxon>Physalacriaceae</taxon>
        <taxon>Cylindrobasidium</taxon>
    </lineage>
</organism>
<dbReference type="Proteomes" id="UP000054007">
    <property type="component" value="Unassembled WGS sequence"/>
</dbReference>
<evidence type="ECO:0000313" key="2">
    <source>
        <dbReference type="Proteomes" id="UP000054007"/>
    </source>
</evidence>
<keyword evidence="2" id="KW-1185">Reference proteome</keyword>
<protein>
    <submittedName>
        <fullName evidence="1">Uncharacterized protein</fullName>
    </submittedName>
</protein>
<dbReference type="EMBL" id="KN880560">
    <property type="protein sequence ID" value="KIY66245.1"/>
    <property type="molecule type" value="Genomic_DNA"/>
</dbReference>
<gene>
    <name evidence="1" type="ORF">CYLTODRAFT_399011</name>
</gene>
<evidence type="ECO:0000313" key="1">
    <source>
        <dbReference type="EMBL" id="KIY66245.1"/>
    </source>
</evidence>
<dbReference type="OrthoDB" id="2364174at2759"/>